<evidence type="ECO:0000313" key="1">
    <source>
        <dbReference type="EMBL" id="BCX30004.1"/>
    </source>
</evidence>
<evidence type="ECO:0000313" key="2">
    <source>
        <dbReference type="Proteomes" id="UP000825100"/>
    </source>
</evidence>
<gene>
    <name evidence="1" type="ORF">LTWDN19_05710</name>
</gene>
<dbReference type="EMBL" id="AP024685">
    <property type="protein sequence ID" value="BCX30004.1"/>
    <property type="molecule type" value="Genomic_DNA"/>
</dbReference>
<dbReference type="RefSeq" id="WP_221276698.1">
    <property type="nucleotide sequence ID" value="NZ_AP024685.1"/>
</dbReference>
<dbReference type="Proteomes" id="UP000825100">
    <property type="component" value="Chromosome"/>
</dbReference>
<accession>A0ABN6GL07</accession>
<proteinExistence type="predicted"/>
<reference evidence="1 2" key="1">
    <citation type="submission" date="2021-05" db="EMBL/GenBank/DDBJ databases">
        <title>Complete Genome Sequence of Latilactobacillus sp. Strain WDN19, a High D-Aspartate-producing Lactic Acid Bacterium Isolated from a Japanese Pickle.</title>
        <authorList>
            <person name="Kajitani K."/>
            <person name="Takahashi S."/>
        </authorList>
    </citation>
    <scope>NUCLEOTIDE SEQUENCE [LARGE SCALE GENOMIC DNA]</scope>
    <source>
        <strain evidence="1 2">WDN19</strain>
    </source>
</reference>
<organism evidence="1 2">
    <name type="scientific">Latilactobacillus curvatus</name>
    <name type="common">Lactobacillus curvatus</name>
    <dbReference type="NCBI Taxonomy" id="28038"/>
    <lineage>
        <taxon>Bacteria</taxon>
        <taxon>Bacillati</taxon>
        <taxon>Bacillota</taxon>
        <taxon>Bacilli</taxon>
        <taxon>Lactobacillales</taxon>
        <taxon>Lactobacillaceae</taxon>
        <taxon>Latilactobacillus</taxon>
    </lineage>
</organism>
<sequence>MNYIVGTTDTTKRHYVATISLDGFSQQGVYIRLDNIPSTSTITFSNMKLQLGLNVVVSNLFQAVDGMRLDISKKIEQKDLNGYATQTWTLDQIKLISDSIASLKTKIDNLSQ</sequence>
<name>A0ABN6GL07_LATCU</name>
<protein>
    <submittedName>
        <fullName evidence="1">Uncharacterized protein</fullName>
    </submittedName>
</protein>
<keyword evidence="2" id="KW-1185">Reference proteome</keyword>